<keyword evidence="11" id="KW-1185">Reference proteome</keyword>
<comment type="subcellular location">
    <subcellularLocation>
        <location evidence="1">Secreted</location>
        <location evidence="1">Cell wall</location>
    </subcellularLocation>
</comment>
<evidence type="ECO:0000256" key="7">
    <source>
        <dbReference type="ARBA" id="ARBA00023316"/>
    </source>
</evidence>
<dbReference type="Gramene" id="TRITD3Av1G045840.2">
    <property type="protein sequence ID" value="TRITD3Av1G045840.2"/>
    <property type="gene ID" value="TRITD3Av1G045840"/>
</dbReference>
<keyword evidence="4" id="KW-0964">Secreted</keyword>
<comment type="similarity">
    <text evidence="2 9">Belongs to the glycosyl hydrolase 28 family.</text>
</comment>
<name>A0A9R0RDL2_TRITD</name>
<evidence type="ECO:0000256" key="1">
    <source>
        <dbReference type="ARBA" id="ARBA00004191"/>
    </source>
</evidence>
<evidence type="ECO:0000256" key="3">
    <source>
        <dbReference type="ARBA" id="ARBA00022512"/>
    </source>
</evidence>
<evidence type="ECO:0000313" key="11">
    <source>
        <dbReference type="Proteomes" id="UP000324705"/>
    </source>
</evidence>
<dbReference type="InterPro" id="IPR000743">
    <property type="entry name" value="Glyco_hydro_28"/>
</dbReference>
<dbReference type="EMBL" id="LT934115">
    <property type="protein sequence ID" value="VAH58483.1"/>
    <property type="molecule type" value="Genomic_DNA"/>
</dbReference>
<gene>
    <name evidence="10" type="ORF">TRITD_3Av1G045840</name>
</gene>
<dbReference type="GO" id="GO:0004650">
    <property type="term" value="F:polygalacturonase activity"/>
    <property type="evidence" value="ECO:0007669"/>
    <property type="project" value="InterPro"/>
</dbReference>
<reference evidence="10 11" key="1">
    <citation type="submission" date="2017-09" db="EMBL/GenBank/DDBJ databases">
        <authorList>
            <consortium name="International Durum Wheat Genome Sequencing Consortium (IDWGSC)"/>
            <person name="Milanesi L."/>
        </authorList>
    </citation>
    <scope>NUCLEOTIDE SEQUENCE [LARGE SCALE GENOMIC DNA]</scope>
    <source>
        <strain evidence="11">cv. Svevo</strain>
    </source>
</reference>
<evidence type="ECO:0000256" key="6">
    <source>
        <dbReference type="ARBA" id="ARBA00023295"/>
    </source>
</evidence>
<dbReference type="GO" id="GO:0005975">
    <property type="term" value="P:carbohydrate metabolic process"/>
    <property type="evidence" value="ECO:0007669"/>
    <property type="project" value="InterPro"/>
</dbReference>
<accession>A0A9R0RDL2</accession>
<evidence type="ECO:0000256" key="2">
    <source>
        <dbReference type="ARBA" id="ARBA00008834"/>
    </source>
</evidence>
<evidence type="ECO:0008006" key="12">
    <source>
        <dbReference type="Google" id="ProtNLM"/>
    </source>
</evidence>
<dbReference type="PROSITE" id="PS00502">
    <property type="entry name" value="POLYGALACTURONASE"/>
    <property type="match status" value="1"/>
</dbReference>
<dbReference type="AlphaFoldDB" id="A0A9R0RDL2"/>
<protein>
    <recommendedName>
        <fullName evidence="12">Polygalacturonase</fullName>
    </recommendedName>
</protein>
<dbReference type="SMART" id="SM00710">
    <property type="entry name" value="PbH1"/>
    <property type="match status" value="5"/>
</dbReference>
<dbReference type="InterPro" id="IPR012334">
    <property type="entry name" value="Pectin_lyas_fold"/>
</dbReference>
<evidence type="ECO:0000313" key="10">
    <source>
        <dbReference type="EMBL" id="VAH58483.1"/>
    </source>
</evidence>
<dbReference type="InterPro" id="IPR011050">
    <property type="entry name" value="Pectin_lyase_fold/virulence"/>
</dbReference>
<evidence type="ECO:0000256" key="5">
    <source>
        <dbReference type="ARBA" id="ARBA00022801"/>
    </source>
</evidence>
<keyword evidence="3" id="KW-0134">Cell wall</keyword>
<keyword evidence="6 9" id="KW-0326">Glycosidase</keyword>
<dbReference type="SUPFAM" id="SSF51126">
    <property type="entry name" value="Pectin lyase-like"/>
    <property type="match status" value="1"/>
</dbReference>
<dbReference type="GO" id="GO:0071555">
    <property type="term" value="P:cell wall organization"/>
    <property type="evidence" value="ECO:0007669"/>
    <property type="project" value="UniProtKB-KW"/>
</dbReference>
<dbReference type="Pfam" id="PF00295">
    <property type="entry name" value="Glyco_hydro_28"/>
    <property type="match status" value="1"/>
</dbReference>
<keyword evidence="7" id="KW-0961">Cell wall biogenesis/degradation</keyword>
<evidence type="ECO:0000256" key="8">
    <source>
        <dbReference type="PROSITE-ProRule" id="PRU10052"/>
    </source>
</evidence>
<evidence type="ECO:0000256" key="9">
    <source>
        <dbReference type="RuleBase" id="RU361169"/>
    </source>
</evidence>
<keyword evidence="5 9" id="KW-0378">Hydrolase</keyword>
<feature type="active site" evidence="8">
    <location>
        <position position="283"/>
    </location>
</feature>
<evidence type="ECO:0000256" key="4">
    <source>
        <dbReference type="ARBA" id="ARBA00022525"/>
    </source>
</evidence>
<sequence length="438" mass="47318">MSAHAFGKEWKSSQFGVGFRIHDGKKAILRAAAGHGASFLALPLLLLLVVSAEARSAAAAGRRKGEGTRYSVMAFHAAGDGKTDDSKAFEETWDSACRDSGGATVYVPEGRTFLLGETKLQGPCKSPITMQVDGDIVAPSSIWGLKSLTSLLAFYRVDNLTVDGSGQIDGRGAPWWDCYNKKKCHYRPQLVSFSFCNGLRVTNIRLKDSADKHMSVFECSQVQVHNVTVVAPRDSPNTDGITMGASDHVRISSCNIHSGDDCVSILTGTTDVNVTDVMCGPGHGISVGSLGGAGEKQTMVERITVSNCNFFNTMTGVRIKSWQGGRGKANTFLFTDLNMTEVRYPIYIDQFYCPQGNCPEREGGVAITDARFINIRGTSSEQEAIQILCSKSVPCHGIFLHNVDLSWANHTAPTKAKILNAQGRVAGKVKPQVRFRGL</sequence>
<organism evidence="10 11">
    <name type="scientific">Triticum turgidum subsp. durum</name>
    <name type="common">Durum wheat</name>
    <name type="synonym">Triticum durum</name>
    <dbReference type="NCBI Taxonomy" id="4567"/>
    <lineage>
        <taxon>Eukaryota</taxon>
        <taxon>Viridiplantae</taxon>
        <taxon>Streptophyta</taxon>
        <taxon>Embryophyta</taxon>
        <taxon>Tracheophyta</taxon>
        <taxon>Spermatophyta</taxon>
        <taxon>Magnoliopsida</taxon>
        <taxon>Liliopsida</taxon>
        <taxon>Poales</taxon>
        <taxon>Poaceae</taxon>
        <taxon>BOP clade</taxon>
        <taxon>Pooideae</taxon>
        <taxon>Triticodae</taxon>
        <taxon>Triticeae</taxon>
        <taxon>Triticinae</taxon>
        <taxon>Triticum</taxon>
    </lineage>
</organism>
<dbReference type="Proteomes" id="UP000324705">
    <property type="component" value="Chromosome 3A"/>
</dbReference>
<dbReference type="InterPro" id="IPR006626">
    <property type="entry name" value="PbH1"/>
</dbReference>
<proteinExistence type="inferred from homology"/>
<dbReference type="PANTHER" id="PTHR31375">
    <property type="match status" value="1"/>
</dbReference>
<dbReference type="Gene3D" id="2.160.20.10">
    <property type="entry name" value="Single-stranded right-handed beta-helix, Pectin lyase-like"/>
    <property type="match status" value="1"/>
</dbReference>
<dbReference type="OMA" id="SAHAFGK"/>